<comment type="caution">
    <text evidence="4">The sequence shown here is derived from an EMBL/GenBank/DDBJ whole genome shotgun (WGS) entry which is preliminary data.</text>
</comment>
<evidence type="ECO:0000259" key="2">
    <source>
        <dbReference type="Pfam" id="PF00462"/>
    </source>
</evidence>
<dbReference type="SUPFAM" id="SSF109854">
    <property type="entry name" value="DinB/YfiT-like putative metalloenzymes"/>
    <property type="match status" value="1"/>
</dbReference>
<dbReference type="OrthoDB" id="8991911at2"/>
<dbReference type="RefSeq" id="WP_109871733.1">
    <property type="nucleotide sequence ID" value="NZ_QGNA01000004.1"/>
</dbReference>
<evidence type="ECO:0000313" key="4">
    <source>
        <dbReference type="EMBL" id="PWS35366.1"/>
    </source>
</evidence>
<dbReference type="InterPro" id="IPR034660">
    <property type="entry name" value="DinB/YfiT-like"/>
</dbReference>
<feature type="region of interest" description="Disordered" evidence="1">
    <location>
        <begin position="244"/>
        <end position="270"/>
    </location>
</feature>
<dbReference type="Pfam" id="PF00462">
    <property type="entry name" value="Glutaredoxin"/>
    <property type="match status" value="1"/>
</dbReference>
<accession>A0A317FCW9</accession>
<evidence type="ECO:0000256" key="1">
    <source>
        <dbReference type="SAM" id="MobiDB-lite"/>
    </source>
</evidence>
<protein>
    <submittedName>
        <fullName evidence="4">NrdH-redoxin</fullName>
    </submittedName>
</protein>
<keyword evidence="5" id="KW-1185">Reference proteome</keyword>
<name>A0A317FCW9_9PROT</name>
<dbReference type="InterPro" id="IPR036249">
    <property type="entry name" value="Thioredoxin-like_sf"/>
</dbReference>
<reference evidence="5" key="1">
    <citation type="submission" date="2018-05" db="EMBL/GenBank/DDBJ databases">
        <authorList>
            <person name="Du Z."/>
            <person name="Wang X."/>
        </authorList>
    </citation>
    <scope>NUCLEOTIDE SEQUENCE [LARGE SCALE GENOMIC DNA]</scope>
    <source>
        <strain evidence="5">CQN31</strain>
    </source>
</reference>
<dbReference type="Gene3D" id="1.20.120.450">
    <property type="entry name" value="dinb family like domain"/>
    <property type="match status" value="1"/>
</dbReference>
<dbReference type="CDD" id="cd02976">
    <property type="entry name" value="NrdH"/>
    <property type="match status" value="1"/>
</dbReference>
<evidence type="ECO:0000259" key="3">
    <source>
        <dbReference type="Pfam" id="PF12867"/>
    </source>
</evidence>
<dbReference type="Proteomes" id="UP000245765">
    <property type="component" value="Unassembled WGS sequence"/>
</dbReference>
<dbReference type="InterPro" id="IPR002109">
    <property type="entry name" value="Glutaredoxin"/>
</dbReference>
<dbReference type="Pfam" id="PF12867">
    <property type="entry name" value="DinB_2"/>
    <property type="match status" value="1"/>
</dbReference>
<proteinExistence type="predicted"/>
<dbReference type="InterPro" id="IPR024775">
    <property type="entry name" value="DinB-like"/>
</dbReference>
<sequence>MGTTTTTADDAIRVYWMTGCSSCLRTKEFLQKHGVPFLSRNVLEDEAAYAELERFGLKQVPIVTRGEAWANGQVLRDVAKLCGIAYGEVKMLSVAELRARLDAVLAGAARFLAQMPDEALARELPNRPRSFAQLGWHIANIADAFLEHEDGIPLTFDSYMRVPEPQDATREKLVAYCEAMRQRMAAWFEGPGRACDWSRRADVYYGEQTMHEFLERTVWHAGQHVRQLMWVLEGMGIAPDRPPGRETFAGLPMPEKVWDEADPSKVRRAS</sequence>
<dbReference type="AlphaFoldDB" id="A0A317FCW9"/>
<dbReference type="PROSITE" id="PS51354">
    <property type="entry name" value="GLUTAREDOXIN_2"/>
    <property type="match status" value="1"/>
</dbReference>
<feature type="domain" description="Glutaredoxin" evidence="2">
    <location>
        <begin position="13"/>
        <end position="64"/>
    </location>
</feature>
<dbReference type="EMBL" id="QGNA01000004">
    <property type="protein sequence ID" value="PWS35366.1"/>
    <property type="molecule type" value="Genomic_DNA"/>
</dbReference>
<feature type="compositionally biased region" description="Basic and acidic residues" evidence="1">
    <location>
        <begin position="256"/>
        <end position="270"/>
    </location>
</feature>
<dbReference type="Gene3D" id="3.40.30.10">
    <property type="entry name" value="Glutaredoxin"/>
    <property type="match status" value="1"/>
</dbReference>
<dbReference type="SUPFAM" id="SSF52833">
    <property type="entry name" value="Thioredoxin-like"/>
    <property type="match status" value="1"/>
</dbReference>
<organism evidence="4 5">
    <name type="scientific">Falsiroseomonas bella</name>
    <dbReference type="NCBI Taxonomy" id="2184016"/>
    <lineage>
        <taxon>Bacteria</taxon>
        <taxon>Pseudomonadati</taxon>
        <taxon>Pseudomonadota</taxon>
        <taxon>Alphaproteobacteria</taxon>
        <taxon>Acetobacterales</taxon>
        <taxon>Roseomonadaceae</taxon>
        <taxon>Falsiroseomonas</taxon>
    </lineage>
</organism>
<gene>
    <name evidence="4" type="ORF">DFH01_17220</name>
</gene>
<evidence type="ECO:0000313" key="5">
    <source>
        <dbReference type="Proteomes" id="UP000245765"/>
    </source>
</evidence>
<feature type="domain" description="DinB-like" evidence="3">
    <location>
        <begin position="101"/>
        <end position="228"/>
    </location>
</feature>